<feature type="signal peptide" evidence="1">
    <location>
        <begin position="1"/>
        <end position="27"/>
    </location>
</feature>
<evidence type="ECO:0000313" key="2">
    <source>
        <dbReference type="EnsemblMetazoa" id="MESCA007114-PA"/>
    </source>
</evidence>
<reference evidence="2" key="2">
    <citation type="submission" date="2015-06" db="UniProtKB">
        <authorList>
            <consortium name="EnsemblMetazoa"/>
        </authorList>
    </citation>
    <scope>IDENTIFICATION</scope>
</reference>
<accession>T1GTS3</accession>
<name>T1GTS3_MEGSC</name>
<dbReference type="EMBL" id="CAQQ02121289">
    <property type="status" value="NOT_ANNOTATED_CDS"/>
    <property type="molecule type" value="Genomic_DNA"/>
</dbReference>
<evidence type="ECO:0008006" key="4">
    <source>
        <dbReference type="Google" id="ProtNLM"/>
    </source>
</evidence>
<dbReference type="EMBL" id="CAQQ02121290">
    <property type="status" value="NOT_ANNOTATED_CDS"/>
    <property type="molecule type" value="Genomic_DNA"/>
</dbReference>
<sequence>MEGVSKIFLIANIVGLLLFYIPTPSTANCDLRKNEKASKEEETVSLLCSNTTIDHVNNFLLHNYSQYSLNFDEITLKWVNRSHSERLHLNLPKNIVIHNLKWLESTLHDGNLNQLLSVENENNFENLESLDVSGNHIKCLNWANNQFVQGLK</sequence>
<reference evidence="3" key="1">
    <citation type="submission" date="2013-02" db="EMBL/GenBank/DDBJ databases">
        <authorList>
            <person name="Hughes D."/>
        </authorList>
    </citation>
    <scope>NUCLEOTIDE SEQUENCE</scope>
    <source>
        <strain>Durham</strain>
        <strain evidence="3">NC isolate 2 -- Noor lab</strain>
    </source>
</reference>
<evidence type="ECO:0000256" key="1">
    <source>
        <dbReference type="SAM" id="SignalP"/>
    </source>
</evidence>
<evidence type="ECO:0000313" key="3">
    <source>
        <dbReference type="Proteomes" id="UP000015102"/>
    </source>
</evidence>
<keyword evidence="3" id="KW-1185">Reference proteome</keyword>
<dbReference type="AlphaFoldDB" id="T1GTS3"/>
<dbReference type="Proteomes" id="UP000015102">
    <property type="component" value="Unassembled WGS sequence"/>
</dbReference>
<dbReference type="EMBL" id="CAQQ02121291">
    <property type="status" value="NOT_ANNOTATED_CDS"/>
    <property type="molecule type" value="Genomic_DNA"/>
</dbReference>
<dbReference type="HOGENOM" id="CLU_1726852_0_0_1"/>
<dbReference type="EnsemblMetazoa" id="MESCA007114-RA">
    <property type="protein sequence ID" value="MESCA007114-PA"/>
    <property type="gene ID" value="MESCA007114"/>
</dbReference>
<feature type="chain" id="PRO_5004577701" description="LRRNT domain-containing protein" evidence="1">
    <location>
        <begin position="28"/>
        <end position="152"/>
    </location>
</feature>
<protein>
    <recommendedName>
        <fullName evidence="4">LRRNT domain-containing protein</fullName>
    </recommendedName>
</protein>
<organism evidence="2 3">
    <name type="scientific">Megaselia scalaris</name>
    <name type="common">Humpbacked fly</name>
    <name type="synonym">Phora scalaris</name>
    <dbReference type="NCBI Taxonomy" id="36166"/>
    <lineage>
        <taxon>Eukaryota</taxon>
        <taxon>Metazoa</taxon>
        <taxon>Ecdysozoa</taxon>
        <taxon>Arthropoda</taxon>
        <taxon>Hexapoda</taxon>
        <taxon>Insecta</taxon>
        <taxon>Pterygota</taxon>
        <taxon>Neoptera</taxon>
        <taxon>Endopterygota</taxon>
        <taxon>Diptera</taxon>
        <taxon>Brachycera</taxon>
        <taxon>Muscomorpha</taxon>
        <taxon>Platypezoidea</taxon>
        <taxon>Phoridae</taxon>
        <taxon>Megaseliini</taxon>
        <taxon>Megaselia</taxon>
    </lineage>
</organism>
<keyword evidence="1" id="KW-0732">Signal</keyword>
<proteinExistence type="predicted"/>